<accession>A0AA35LSJ2</accession>
<gene>
    <name evidence="1" type="ORF">CCHLO57077_00015835</name>
</gene>
<reference evidence="1" key="1">
    <citation type="submission" date="2023-01" db="EMBL/GenBank/DDBJ databases">
        <authorList>
            <person name="Piombo E."/>
        </authorList>
    </citation>
    <scope>NUCLEOTIDE SEQUENCE</scope>
</reference>
<comment type="caution">
    <text evidence="1">The sequence shown here is derived from an EMBL/GenBank/DDBJ whole genome shotgun (WGS) entry which is preliminary data.</text>
</comment>
<evidence type="ECO:0000313" key="1">
    <source>
        <dbReference type="EMBL" id="CAI6059706.1"/>
    </source>
</evidence>
<name>A0AA35LSJ2_9HYPO</name>
<keyword evidence="2" id="KW-1185">Reference proteome</keyword>
<evidence type="ECO:0000313" key="2">
    <source>
        <dbReference type="Proteomes" id="UP001160390"/>
    </source>
</evidence>
<proteinExistence type="predicted"/>
<dbReference type="Proteomes" id="UP001160390">
    <property type="component" value="Unassembled WGS sequence"/>
</dbReference>
<sequence length="73" mass="8232">MVPNMLTIQAPEILQVDDGRKRGYGSNVQFAQSSNRFELHAFRWAFLRQAVESHMAILTALNFGQPIGDNTIL</sequence>
<dbReference type="AlphaFoldDB" id="A0AA35LSJ2"/>
<dbReference type="EMBL" id="CABFNP030000615">
    <property type="protein sequence ID" value="CAI6059706.1"/>
    <property type="molecule type" value="Genomic_DNA"/>
</dbReference>
<protein>
    <submittedName>
        <fullName evidence="1">Uncharacterized protein</fullName>
    </submittedName>
</protein>
<organism evidence="1 2">
    <name type="scientific">Clonostachys chloroleuca</name>
    <dbReference type="NCBI Taxonomy" id="1926264"/>
    <lineage>
        <taxon>Eukaryota</taxon>
        <taxon>Fungi</taxon>
        <taxon>Dikarya</taxon>
        <taxon>Ascomycota</taxon>
        <taxon>Pezizomycotina</taxon>
        <taxon>Sordariomycetes</taxon>
        <taxon>Hypocreomycetidae</taxon>
        <taxon>Hypocreales</taxon>
        <taxon>Bionectriaceae</taxon>
        <taxon>Clonostachys</taxon>
    </lineage>
</organism>
<feature type="non-terminal residue" evidence="1">
    <location>
        <position position="73"/>
    </location>
</feature>